<evidence type="ECO:0000256" key="1">
    <source>
        <dbReference type="SAM" id="MobiDB-lite"/>
    </source>
</evidence>
<keyword evidence="2" id="KW-0472">Membrane</keyword>
<keyword evidence="5" id="KW-1185">Reference proteome</keyword>
<gene>
    <name evidence="4" type="ORF">N7476_010484</name>
</gene>
<feature type="chain" id="PRO_5040879715" evidence="3">
    <location>
        <begin position="25"/>
        <end position="331"/>
    </location>
</feature>
<feature type="region of interest" description="Disordered" evidence="1">
    <location>
        <begin position="179"/>
        <end position="218"/>
    </location>
</feature>
<evidence type="ECO:0000313" key="5">
    <source>
        <dbReference type="Proteomes" id="UP001147746"/>
    </source>
</evidence>
<keyword evidence="2" id="KW-1133">Transmembrane helix</keyword>
<dbReference type="PANTHER" id="PTHR40622:SF1">
    <property type="match status" value="1"/>
</dbReference>
<evidence type="ECO:0000313" key="4">
    <source>
        <dbReference type="EMBL" id="KAJ5303685.1"/>
    </source>
</evidence>
<feature type="compositionally biased region" description="Polar residues" evidence="1">
    <location>
        <begin position="184"/>
        <end position="218"/>
    </location>
</feature>
<reference evidence="4" key="1">
    <citation type="submission" date="2022-12" db="EMBL/GenBank/DDBJ databases">
        <authorList>
            <person name="Petersen C."/>
        </authorList>
    </citation>
    <scope>NUCLEOTIDE SEQUENCE</scope>
    <source>
        <strain evidence="4">IBT 21472</strain>
    </source>
</reference>
<organism evidence="4 5">
    <name type="scientific">Penicillium atrosanguineum</name>
    <dbReference type="NCBI Taxonomy" id="1132637"/>
    <lineage>
        <taxon>Eukaryota</taxon>
        <taxon>Fungi</taxon>
        <taxon>Dikarya</taxon>
        <taxon>Ascomycota</taxon>
        <taxon>Pezizomycotina</taxon>
        <taxon>Eurotiomycetes</taxon>
        <taxon>Eurotiomycetidae</taxon>
        <taxon>Eurotiales</taxon>
        <taxon>Aspergillaceae</taxon>
        <taxon>Penicillium</taxon>
    </lineage>
</organism>
<protein>
    <submittedName>
        <fullName evidence="4">Uncharacterized protein</fullName>
    </submittedName>
</protein>
<keyword evidence="3" id="KW-0732">Signal</keyword>
<feature type="transmembrane region" description="Helical" evidence="2">
    <location>
        <begin position="260"/>
        <end position="293"/>
    </location>
</feature>
<dbReference type="EMBL" id="JAPZBO010000009">
    <property type="protein sequence ID" value="KAJ5303685.1"/>
    <property type="molecule type" value="Genomic_DNA"/>
</dbReference>
<comment type="caution">
    <text evidence="4">The sequence shown here is derived from an EMBL/GenBank/DDBJ whole genome shotgun (WGS) entry which is preliminary data.</text>
</comment>
<feature type="signal peptide" evidence="3">
    <location>
        <begin position="1"/>
        <end position="24"/>
    </location>
</feature>
<dbReference type="AlphaFoldDB" id="A0A9W9PQB3"/>
<dbReference type="Proteomes" id="UP001147746">
    <property type="component" value="Unassembled WGS sequence"/>
</dbReference>
<dbReference type="PANTHER" id="PTHR40622">
    <property type="match status" value="1"/>
</dbReference>
<sequence>MRLNPWTTVCLATAIASSIPLATSHEMHLPYLPSLGWESDVNSYLSLKWAVINGSLYANEDRVFPPSMSMQLHAPQREGPAKTLIMGDEIELSYALEARPLSTEENGSTSTIVRVRVDLYNSKGESVTTDAVVVDLLSRPDGSNYITRIRLEPTKKHNGGRFHHDRPWHMNFWPTIFSGKDKQGSSPNEKPQPTTSIASNIGTPSRPQPTNAAASSAPESRYGFIFSPYWSPTTYTSRPHHHPHGGRPDRKFMHFMRPVILPAVLGAIAGLIACLVGFVLGHLFMSLSVYLGLRKKQGCQTRTRSIEDGFDSEKAELLPHVHVTEVDPMDA</sequence>
<evidence type="ECO:0000256" key="2">
    <source>
        <dbReference type="SAM" id="Phobius"/>
    </source>
</evidence>
<proteinExistence type="predicted"/>
<reference evidence="4" key="2">
    <citation type="journal article" date="2023" name="IMA Fungus">
        <title>Comparative genomic study of the Penicillium genus elucidates a diverse pangenome and 15 lateral gene transfer events.</title>
        <authorList>
            <person name="Petersen C."/>
            <person name="Sorensen T."/>
            <person name="Nielsen M.R."/>
            <person name="Sondergaard T.E."/>
            <person name="Sorensen J.L."/>
            <person name="Fitzpatrick D.A."/>
            <person name="Frisvad J.C."/>
            <person name="Nielsen K.L."/>
        </authorList>
    </citation>
    <scope>NUCLEOTIDE SEQUENCE</scope>
    <source>
        <strain evidence="4">IBT 21472</strain>
    </source>
</reference>
<evidence type="ECO:0000256" key="3">
    <source>
        <dbReference type="SAM" id="SignalP"/>
    </source>
</evidence>
<dbReference type="OrthoDB" id="4367799at2759"/>
<keyword evidence="2" id="KW-0812">Transmembrane</keyword>
<accession>A0A9W9PQB3</accession>
<name>A0A9W9PQB3_9EURO</name>